<dbReference type="Pfam" id="PF08352">
    <property type="entry name" value="oligo_HPY"/>
    <property type="match status" value="1"/>
</dbReference>
<dbReference type="HOGENOM" id="CLU_000604_1_23_7"/>
<dbReference type="InterPro" id="IPR003439">
    <property type="entry name" value="ABC_transporter-like_ATP-bd"/>
</dbReference>
<dbReference type="GO" id="GO:0005886">
    <property type="term" value="C:plasma membrane"/>
    <property type="evidence" value="ECO:0007669"/>
    <property type="project" value="UniProtKB-SubCell"/>
</dbReference>
<sequence length="279" mass="30391">MTPVSQPEPLLDVRRLSIDFQTEAGMVRAVNEISFTVHRGEIVGLVGESGAGKSLTSEAILRLIRCPPGLLSGEIRYRGIDLLSLKDAELAKMRGKEIAMIFQNPMSSLNPVFRIGAQLLEAMTLHLSEATAQLRARVIDLLQRVGIPSARERAKDYPHQFSGGMSQRAMIGMGISCAPSLLIADEPTTALDVTIQAQILSLIRRLATETNTAILLVSHDLGIISQMCSRVMVMYAGKIVEEAPISTIFHAPAHPYTRGLMDSIPQIDRPATQLYPIPG</sequence>
<keyword evidence="10" id="KW-1185">Reference proteome</keyword>
<keyword evidence="7" id="KW-0472">Membrane</keyword>
<dbReference type="AlphaFoldDB" id="W4LHG2"/>
<dbReference type="Proteomes" id="UP000019140">
    <property type="component" value="Unassembled WGS sequence"/>
</dbReference>
<dbReference type="InterPro" id="IPR050388">
    <property type="entry name" value="ABC_Ni/Peptide_Import"/>
</dbReference>
<gene>
    <name evidence="9" type="ORF">ETSY2_45815</name>
</gene>
<dbReference type="SUPFAM" id="SSF52540">
    <property type="entry name" value="P-loop containing nucleoside triphosphate hydrolases"/>
    <property type="match status" value="1"/>
</dbReference>
<evidence type="ECO:0000313" key="10">
    <source>
        <dbReference type="Proteomes" id="UP000019140"/>
    </source>
</evidence>
<evidence type="ECO:0000256" key="3">
    <source>
        <dbReference type="ARBA" id="ARBA00022448"/>
    </source>
</evidence>
<dbReference type="PANTHER" id="PTHR43297:SF2">
    <property type="entry name" value="DIPEPTIDE TRANSPORT ATP-BINDING PROTEIN DPPD"/>
    <property type="match status" value="1"/>
</dbReference>
<dbReference type="SMART" id="SM00382">
    <property type="entry name" value="AAA"/>
    <property type="match status" value="1"/>
</dbReference>
<evidence type="ECO:0000313" key="9">
    <source>
        <dbReference type="EMBL" id="ETW96766.1"/>
    </source>
</evidence>
<evidence type="ECO:0000256" key="6">
    <source>
        <dbReference type="ARBA" id="ARBA00022840"/>
    </source>
</evidence>
<comment type="caution">
    <text evidence="9">The sequence shown here is derived from an EMBL/GenBank/DDBJ whole genome shotgun (WGS) entry which is preliminary data.</text>
</comment>
<comment type="similarity">
    <text evidence="2">Belongs to the ABC transporter superfamily.</text>
</comment>
<reference evidence="9 10" key="1">
    <citation type="journal article" date="2014" name="Nature">
        <title>An environmental bacterial taxon with a large and distinct metabolic repertoire.</title>
        <authorList>
            <person name="Wilson M.C."/>
            <person name="Mori T."/>
            <person name="Ruckert C."/>
            <person name="Uria A.R."/>
            <person name="Helf M.J."/>
            <person name="Takada K."/>
            <person name="Gernert C."/>
            <person name="Steffens U.A."/>
            <person name="Heycke N."/>
            <person name="Schmitt S."/>
            <person name="Rinke C."/>
            <person name="Helfrich E.J."/>
            <person name="Brachmann A.O."/>
            <person name="Gurgui C."/>
            <person name="Wakimoto T."/>
            <person name="Kracht M."/>
            <person name="Crusemann M."/>
            <person name="Hentschel U."/>
            <person name="Abe I."/>
            <person name="Matsunaga S."/>
            <person name="Kalinowski J."/>
            <person name="Takeyama H."/>
            <person name="Piel J."/>
        </authorList>
    </citation>
    <scope>NUCLEOTIDE SEQUENCE [LARGE SCALE GENOMIC DNA]</scope>
    <source>
        <strain evidence="10">TSY2</strain>
    </source>
</reference>
<evidence type="ECO:0000256" key="7">
    <source>
        <dbReference type="ARBA" id="ARBA00023136"/>
    </source>
</evidence>
<dbReference type="Pfam" id="PF00005">
    <property type="entry name" value="ABC_tran"/>
    <property type="match status" value="1"/>
</dbReference>
<dbReference type="InterPro" id="IPR017871">
    <property type="entry name" value="ABC_transporter-like_CS"/>
</dbReference>
<evidence type="ECO:0000256" key="1">
    <source>
        <dbReference type="ARBA" id="ARBA00004417"/>
    </source>
</evidence>
<feature type="domain" description="ABC transporter" evidence="8">
    <location>
        <begin position="13"/>
        <end position="261"/>
    </location>
</feature>
<protein>
    <recommendedName>
        <fullName evidence="8">ABC transporter domain-containing protein</fullName>
    </recommendedName>
</protein>
<accession>W4LHG2</accession>
<evidence type="ECO:0000256" key="2">
    <source>
        <dbReference type="ARBA" id="ARBA00005417"/>
    </source>
</evidence>
<keyword evidence="6" id="KW-0067">ATP-binding</keyword>
<dbReference type="InterPro" id="IPR003593">
    <property type="entry name" value="AAA+_ATPase"/>
</dbReference>
<dbReference type="GO" id="GO:0015833">
    <property type="term" value="P:peptide transport"/>
    <property type="evidence" value="ECO:0007669"/>
    <property type="project" value="InterPro"/>
</dbReference>
<dbReference type="CDD" id="cd03257">
    <property type="entry name" value="ABC_NikE_OppD_transporters"/>
    <property type="match status" value="1"/>
</dbReference>
<organism evidence="9 10">
    <name type="scientific">Candidatus Entotheonella gemina</name>
    <dbReference type="NCBI Taxonomy" id="1429439"/>
    <lineage>
        <taxon>Bacteria</taxon>
        <taxon>Pseudomonadati</taxon>
        <taxon>Nitrospinota/Tectimicrobiota group</taxon>
        <taxon>Candidatus Tectimicrobiota</taxon>
        <taxon>Candidatus Entotheonellia</taxon>
        <taxon>Candidatus Entotheonellales</taxon>
        <taxon>Candidatus Entotheonellaceae</taxon>
        <taxon>Candidatus Entotheonella</taxon>
    </lineage>
</organism>
<dbReference type="NCBIfam" id="TIGR01727">
    <property type="entry name" value="oligo_HPY"/>
    <property type="match status" value="1"/>
</dbReference>
<dbReference type="PROSITE" id="PS50893">
    <property type="entry name" value="ABC_TRANSPORTER_2"/>
    <property type="match status" value="1"/>
</dbReference>
<dbReference type="Gene3D" id="3.40.50.300">
    <property type="entry name" value="P-loop containing nucleotide triphosphate hydrolases"/>
    <property type="match status" value="1"/>
</dbReference>
<name>W4LHG2_9BACT</name>
<keyword evidence="4" id="KW-1003">Cell membrane</keyword>
<dbReference type="InterPro" id="IPR013563">
    <property type="entry name" value="Oligopep_ABC_C"/>
</dbReference>
<comment type="subcellular location">
    <subcellularLocation>
        <location evidence="1">Cell inner membrane</location>
        <topology evidence="1">Peripheral membrane protein</topology>
    </subcellularLocation>
</comment>
<evidence type="ECO:0000256" key="5">
    <source>
        <dbReference type="ARBA" id="ARBA00022741"/>
    </source>
</evidence>
<dbReference type="PROSITE" id="PS00211">
    <property type="entry name" value="ABC_TRANSPORTER_1"/>
    <property type="match status" value="1"/>
</dbReference>
<dbReference type="FunFam" id="3.40.50.300:FF:000016">
    <property type="entry name" value="Oligopeptide ABC transporter ATP-binding component"/>
    <property type="match status" value="1"/>
</dbReference>
<dbReference type="EMBL" id="AZHX01002140">
    <property type="protein sequence ID" value="ETW96766.1"/>
    <property type="molecule type" value="Genomic_DNA"/>
</dbReference>
<keyword evidence="5" id="KW-0547">Nucleotide-binding</keyword>
<dbReference type="GO" id="GO:0005524">
    <property type="term" value="F:ATP binding"/>
    <property type="evidence" value="ECO:0007669"/>
    <property type="project" value="UniProtKB-KW"/>
</dbReference>
<evidence type="ECO:0000256" key="4">
    <source>
        <dbReference type="ARBA" id="ARBA00022475"/>
    </source>
</evidence>
<dbReference type="GO" id="GO:0016887">
    <property type="term" value="F:ATP hydrolysis activity"/>
    <property type="evidence" value="ECO:0007669"/>
    <property type="project" value="InterPro"/>
</dbReference>
<dbReference type="InterPro" id="IPR027417">
    <property type="entry name" value="P-loop_NTPase"/>
</dbReference>
<keyword evidence="3" id="KW-0813">Transport</keyword>
<evidence type="ECO:0000259" key="8">
    <source>
        <dbReference type="PROSITE" id="PS50893"/>
    </source>
</evidence>
<dbReference type="PANTHER" id="PTHR43297">
    <property type="entry name" value="OLIGOPEPTIDE TRANSPORT ATP-BINDING PROTEIN APPD"/>
    <property type="match status" value="1"/>
</dbReference>
<feature type="non-terminal residue" evidence="9">
    <location>
        <position position="279"/>
    </location>
</feature>
<proteinExistence type="inferred from homology"/>